<gene>
    <name evidence="1" type="ORF">LSAA_10418</name>
</gene>
<evidence type="ECO:0000313" key="2">
    <source>
        <dbReference type="Proteomes" id="UP000675881"/>
    </source>
</evidence>
<organism evidence="1 2">
    <name type="scientific">Lepeophtheirus salmonis</name>
    <name type="common">Salmon louse</name>
    <name type="synonym">Caligus salmonis</name>
    <dbReference type="NCBI Taxonomy" id="72036"/>
    <lineage>
        <taxon>Eukaryota</taxon>
        <taxon>Metazoa</taxon>
        <taxon>Ecdysozoa</taxon>
        <taxon>Arthropoda</taxon>
        <taxon>Crustacea</taxon>
        <taxon>Multicrustacea</taxon>
        <taxon>Hexanauplia</taxon>
        <taxon>Copepoda</taxon>
        <taxon>Siphonostomatoida</taxon>
        <taxon>Caligidae</taxon>
        <taxon>Lepeophtheirus</taxon>
    </lineage>
</organism>
<sequence>MFVSSLRATPCFFSSSSEGVKINDDSAVRNLKRNIHTRWEENNEENLNHHHQLHNTHRSTIGSISAAVAVRSIQEPLNINNNNIVYNLNKKEYEERVFKEIVASSPARSTYKVSSSYPSQETQQRIIYGRSNYLFTLVWRG</sequence>
<name>A0A7R8CXD1_LEPSM</name>
<protein>
    <submittedName>
        <fullName evidence="1">(salmon louse) hypothetical protein</fullName>
    </submittedName>
</protein>
<dbReference type="OrthoDB" id="5428132at2759"/>
<dbReference type="Proteomes" id="UP000675881">
    <property type="component" value="Chromosome 5"/>
</dbReference>
<proteinExistence type="predicted"/>
<keyword evidence="2" id="KW-1185">Reference proteome</keyword>
<dbReference type="EMBL" id="HG994584">
    <property type="protein sequence ID" value="CAF2959107.1"/>
    <property type="molecule type" value="Genomic_DNA"/>
</dbReference>
<evidence type="ECO:0000313" key="1">
    <source>
        <dbReference type="EMBL" id="CAF2959107.1"/>
    </source>
</evidence>
<accession>A0A7R8CXD1</accession>
<reference evidence="1" key="1">
    <citation type="submission" date="2021-02" db="EMBL/GenBank/DDBJ databases">
        <authorList>
            <person name="Bekaert M."/>
        </authorList>
    </citation>
    <scope>NUCLEOTIDE SEQUENCE</scope>
    <source>
        <strain evidence="1">IoA-00</strain>
    </source>
</reference>
<dbReference type="AlphaFoldDB" id="A0A7R8CXD1"/>